<name>A0A6V8NLL3_9ACTN</name>
<dbReference type="InterPro" id="IPR017829">
    <property type="entry name" value="Hopanoid-assoc_sugar_epimerase"/>
</dbReference>
<dbReference type="Proteomes" id="UP000580051">
    <property type="component" value="Unassembled WGS sequence"/>
</dbReference>
<dbReference type="Gene3D" id="3.40.50.720">
    <property type="entry name" value="NAD(P)-binding Rossmann-like Domain"/>
    <property type="match status" value="1"/>
</dbReference>
<dbReference type="SUPFAM" id="SSF51735">
    <property type="entry name" value="NAD(P)-binding Rossmann-fold domains"/>
    <property type="match status" value="1"/>
</dbReference>
<sequence>MKVLITGATGFVGGALARELIKDGKYEIRALVRKDSNISTIQRLDGLEVTFGDLRDKESLEKALRGCRGLYHAAAHNALWARDSRIFYDVNVRGTQNILDAALEEGVEKVVYTSSIRALGIPQKGTLANEETEFNCWHIKDHYMKSKYVAEQLCLKMAEKGLPVVIVNPTGPVGPGDIRPTPTGKSIVDFLNGKLPGYLDGGFNLVDVEDVAKGHILAFHKGRIGESYILGNRNISMKEFFLLLERISKVPAPKMSIPYPLALALAAACALELSSKITRKPPPLTVARVQIISKYIYFDCSKAIRELGLPQTPIELSLEKAVRWFRENGYMHI</sequence>
<comment type="caution">
    <text evidence="2">The sequence shown here is derived from an EMBL/GenBank/DDBJ whole genome shotgun (WGS) entry which is preliminary data.</text>
</comment>
<feature type="domain" description="NAD-dependent epimerase/dehydratase" evidence="1">
    <location>
        <begin position="3"/>
        <end position="231"/>
    </location>
</feature>
<proteinExistence type="predicted"/>
<dbReference type="GO" id="GO:0004029">
    <property type="term" value="F:aldehyde dehydrogenase (NAD+) activity"/>
    <property type="evidence" value="ECO:0007669"/>
    <property type="project" value="TreeGrafter"/>
</dbReference>
<dbReference type="PANTHER" id="PTHR48079">
    <property type="entry name" value="PROTEIN YEEZ"/>
    <property type="match status" value="1"/>
</dbReference>
<dbReference type="EMBL" id="BLRV01000012">
    <property type="protein sequence ID" value="GFP20993.1"/>
    <property type="molecule type" value="Genomic_DNA"/>
</dbReference>
<dbReference type="InterPro" id="IPR001509">
    <property type="entry name" value="Epimerase_deHydtase"/>
</dbReference>
<accession>A0A6V8NLL3</accession>
<evidence type="ECO:0000259" key="1">
    <source>
        <dbReference type="Pfam" id="PF01370"/>
    </source>
</evidence>
<organism evidence="2 3">
    <name type="scientific">Candidatus Hakubella thermalkaliphila</name>
    <dbReference type="NCBI Taxonomy" id="2754717"/>
    <lineage>
        <taxon>Bacteria</taxon>
        <taxon>Bacillati</taxon>
        <taxon>Actinomycetota</taxon>
        <taxon>Actinomycetota incertae sedis</taxon>
        <taxon>Candidatus Hakubellales</taxon>
        <taxon>Candidatus Hakubellaceae</taxon>
        <taxon>Candidatus Hakubella</taxon>
    </lineage>
</organism>
<protein>
    <submittedName>
        <fullName evidence="2">Dihydroflavonol-4-reductase</fullName>
    </submittedName>
</protein>
<dbReference type="GO" id="GO:0005737">
    <property type="term" value="C:cytoplasm"/>
    <property type="evidence" value="ECO:0007669"/>
    <property type="project" value="TreeGrafter"/>
</dbReference>
<evidence type="ECO:0000313" key="3">
    <source>
        <dbReference type="Proteomes" id="UP000580051"/>
    </source>
</evidence>
<dbReference type="Pfam" id="PF01370">
    <property type="entry name" value="Epimerase"/>
    <property type="match status" value="1"/>
</dbReference>
<evidence type="ECO:0000313" key="2">
    <source>
        <dbReference type="EMBL" id="GFP20993.1"/>
    </source>
</evidence>
<dbReference type="PANTHER" id="PTHR48079:SF6">
    <property type="entry name" value="NAD(P)-BINDING DOMAIN-CONTAINING PROTEIN-RELATED"/>
    <property type="match status" value="1"/>
</dbReference>
<dbReference type="NCBIfam" id="TIGR03466">
    <property type="entry name" value="HpnA"/>
    <property type="match status" value="1"/>
</dbReference>
<reference evidence="2 3" key="1">
    <citation type="journal article" date="2020" name="Front. Microbiol.">
        <title>Single-cell genomics of novel Actinobacteria with the Wood-Ljungdahl pathway discovered in a serpentinizing system.</title>
        <authorList>
            <person name="Merino N."/>
            <person name="Kawai M."/>
            <person name="Boyd E.S."/>
            <person name="Colman D.R."/>
            <person name="McGlynn S.E."/>
            <person name="Nealson K.H."/>
            <person name="Kurokawa K."/>
            <person name="Hongoh Y."/>
        </authorList>
    </citation>
    <scope>NUCLEOTIDE SEQUENCE [LARGE SCALE GENOMIC DNA]</scope>
    <source>
        <strain evidence="2 3">S06</strain>
    </source>
</reference>
<gene>
    <name evidence="2" type="ORF">HKBW3S06_00219</name>
</gene>
<dbReference type="CDD" id="cd05228">
    <property type="entry name" value="AR_FR_like_1_SDR_e"/>
    <property type="match status" value="1"/>
</dbReference>
<dbReference type="InterPro" id="IPR051783">
    <property type="entry name" value="NAD(P)-dependent_oxidoreduct"/>
</dbReference>
<dbReference type="InterPro" id="IPR036291">
    <property type="entry name" value="NAD(P)-bd_dom_sf"/>
</dbReference>
<dbReference type="RefSeq" id="WP_176226135.1">
    <property type="nucleotide sequence ID" value="NZ_BLRV01000012.1"/>
</dbReference>
<dbReference type="AlphaFoldDB" id="A0A6V8NLL3"/>